<comment type="similarity">
    <text evidence="2">In the C-terminal section; belongs to the transpeptidase family.</text>
</comment>
<evidence type="ECO:0000313" key="16">
    <source>
        <dbReference type="Proteomes" id="UP000595917"/>
    </source>
</evidence>
<evidence type="ECO:0000256" key="4">
    <source>
        <dbReference type="ARBA" id="ARBA00022645"/>
    </source>
</evidence>
<dbReference type="InterPro" id="IPR050396">
    <property type="entry name" value="Glycosyltr_51/Transpeptidase"/>
</dbReference>
<evidence type="ECO:0000313" key="15">
    <source>
        <dbReference type="EMBL" id="QQO09360.1"/>
    </source>
</evidence>
<evidence type="ECO:0000256" key="3">
    <source>
        <dbReference type="ARBA" id="ARBA00007739"/>
    </source>
</evidence>
<evidence type="ECO:0000256" key="6">
    <source>
        <dbReference type="ARBA" id="ARBA00022676"/>
    </source>
</evidence>
<evidence type="ECO:0000256" key="2">
    <source>
        <dbReference type="ARBA" id="ARBA00007090"/>
    </source>
</evidence>
<evidence type="ECO:0000256" key="8">
    <source>
        <dbReference type="ARBA" id="ARBA00022801"/>
    </source>
</evidence>
<dbReference type="PANTHER" id="PTHR32282:SF15">
    <property type="entry name" value="PENICILLIN-BINDING PROTEIN 1C"/>
    <property type="match status" value="1"/>
</dbReference>
<feature type="domain" description="Penicillin-binding protein transpeptidase" evidence="12">
    <location>
        <begin position="309"/>
        <end position="558"/>
    </location>
</feature>
<dbReference type="GO" id="GO:0009252">
    <property type="term" value="P:peptidoglycan biosynthetic process"/>
    <property type="evidence" value="ECO:0007669"/>
    <property type="project" value="InterPro"/>
</dbReference>
<dbReference type="Proteomes" id="UP000595917">
    <property type="component" value="Chromosome"/>
</dbReference>
<comment type="catalytic activity">
    <reaction evidence="11">
        <text>[GlcNAc-(1-&gt;4)-Mur2Ac(oyl-L-Ala-gamma-D-Glu-L-Lys-D-Ala-D-Ala)](n)-di-trans,octa-cis-undecaprenyl diphosphate + beta-D-GlcNAc-(1-&gt;4)-Mur2Ac(oyl-L-Ala-gamma-D-Glu-L-Lys-D-Ala-D-Ala)-di-trans,octa-cis-undecaprenyl diphosphate = [GlcNAc-(1-&gt;4)-Mur2Ac(oyl-L-Ala-gamma-D-Glu-L-Lys-D-Ala-D-Ala)](n+1)-di-trans,octa-cis-undecaprenyl diphosphate + di-trans,octa-cis-undecaprenyl diphosphate + H(+)</text>
        <dbReference type="Rhea" id="RHEA:23708"/>
        <dbReference type="Rhea" id="RHEA-COMP:9602"/>
        <dbReference type="Rhea" id="RHEA-COMP:9603"/>
        <dbReference type="ChEBI" id="CHEBI:15378"/>
        <dbReference type="ChEBI" id="CHEBI:58405"/>
        <dbReference type="ChEBI" id="CHEBI:60033"/>
        <dbReference type="ChEBI" id="CHEBI:78435"/>
        <dbReference type="EC" id="2.4.99.28"/>
    </reaction>
</comment>
<keyword evidence="8" id="KW-0378">Hydrolase</keyword>
<dbReference type="SUPFAM" id="SSF53955">
    <property type="entry name" value="Lysozyme-like"/>
    <property type="match status" value="1"/>
</dbReference>
<evidence type="ECO:0000259" key="13">
    <source>
        <dbReference type="Pfam" id="PF00912"/>
    </source>
</evidence>
<dbReference type="Gene3D" id="3.40.710.10">
    <property type="entry name" value="DD-peptidase/beta-lactamase superfamily"/>
    <property type="match status" value="1"/>
</dbReference>
<keyword evidence="7" id="KW-0808">Transferase</keyword>
<evidence type="ECO:0000256" key="11">
    <source>
        <dbReference type="ARBA" id="ARBA00049902"/>
    </source>
</evidence>
<dbReference type="Gene3D" id="1.10.3810.10">
    <property type="entry name" value="Biosynthetic peptidoglycan transglycosylase-like"/>
    <property type="match status" value="1"/>
</dbReference>
<keyword evidence="4" id="KW-0121">Carboxypeptidase</keyword>
<dbReference type="RefSeq" id="WP_215626663.1">
    <property type="nucleotide sequence ID" value="NZ_CP067089.2"/>
</dbReference>
<dbReference type="PANTHER" id="PTHR32282">
    <property type="entry name" value="BINDING PROTEIN TRANSPEPTIDASE, PUTATIVE-RELATED"/>
    <property type="match status" value="1"/>
</dbReference>
<dbReference type="GO" id="GO:0006508">
    <property type="term" value="P:proteolysis"/>
    <property type="evidence" value="ECO:0007669"/>
    <property type="project" value="UniProtKB-KW"/>
</dbReference>
<feature type="domain" description="Glycosyl transferase family 51" evidence="13">
    <location>
        <begin position="64"/>
        <end position="230"/>
    </location>
</feature>
<dbReference type="InterPro" id="IPR001460">
    <property type="entry name" value="PCN-bd_Tpept"/>
</dbReference>
<evidence type="ECO:0000256" key="9">
    <source>
        <dbReference type="ARBA" id="ARBA00023268"/>
    </source>
</evidence>
<evidence type="ECO:0000259" key="12">
    <source>
        <dbReference type="Pfam" id="PF00905"/>
    </source>
</evidence>
<evidence type="ECO:0000256" key="10">
    <source>
        <dbReference type="ARBA" id="ARBA00044770"/>
    </source>
</evidence>
<evidence type="ECO:0000256" key="7">
    <source>
        <dbReference type="ARBA" id="ARBA00022679"/>
    </source>
</evidence>
<comment type="similarity">
    <text evidence="3">In the N-terminal section; belongs to the glycosyltransferase 51 family.</text>
</comment>
<accession>A0A7T7XN12</accession>
<protein>
    <recommendedName>
        <fullName evidence="10">peptidoglycan glycosyltransferase</fullName>
        <ecNumber evidence="10">2.4.99.28</ecNumber>
    </recommendedName>
</protein>
<feature type="domain" description="Penicillin-binding C-terminal" evidence="14">
    <location>
        <begin position="704"/>
        <end position="778"/>
    </location>
</feature>
<dbReference type="GO" id="GO:0004180">
    <property type="term" value="F:carboxypeptidase activity"/>
    <property type="evidence" value="ECO:0007669"/>
    <property type="project" value="UniProtKB-KW"/>
</dbReference>
<keyword evidence="9" id="KW-0511">Multifunctional enzyme</keyword>
<dbReference type="InterPro" id="IPR001264">
    <property type="entry name" value="Glyco_trans_51"/>
</dbReference>
<dbReference type="GO" id="GO:0030288">
    <property type="term" value="C:outer membrane-bounded periplasmic space"/>
    <property type="evidence" value="ECO:0007669"/>
    <property type="project" value="TreeGrafter"/>
</dbReference>
<dbReference type="KEGG" id="bhc:JFL75_00100"/>
<gene>
    <name evidence="15" type="primary">pbpC</name>
    <name evidence="15" type="ORF">JFL75_00100</name>
</gene>
<dbReference type="EC" id="2.4.99.28" evidence="10"/>
<dbReference type="InterPro" id="IPR011815">
    <property type="entry name" value="PBP_1c"/>
</dbReference>
<organism evidence="15 16">
    <name type="scientific">Breznakiella homolactica</name>
    <dbReference type="NCBI Taxonomy" id="2798577"/>
    <lineage>
        <taxon>Bacteria</taxon>
        <taxon>Pseudomonadati</taxon>
        <taxon>Spirochaetota</taxon>
        <taxon>Spirochaetia</taxon>
        <taxon>Spirochaetales</taxon>
        <taxon>Breznakiellaceae</taxon>
        <taxon>Breznakiella</taxon>
    </lineage>
</organism>
<evidence type="ECO:0000256" key="5">
    <source>
        <dbReference type="ARBA" id="ARBA00022670"/>
    </source>
</evidence>
<dbReference type="SUPFAM" id="SSF56601">
    <property type="entry name" value="beta-lactamase/transpeptidase-like"/>
    <property type="match status" value="1"/>
</dbReference>
<dbReference type="Pfam" id="PF00905">
    <property type="entry name" value="Transpeptidase"/>
    <property type="match status" value="1"/>
</dbReference>
<proteinExistence type="inferred from homology"/>
<dbReference type="GO" id="GO:0008955">
    <property type="term" value="F:peptidoglycan glycosyltransferase activity"/>
    <property type="evidence" value="ECO:0007669"/>
    <property type="project" value="UniProtKB-EC"/>
</dbReference>
<keyword evidence="5" id="KW-0645">Protease</keyword>
<evidence type="ECO:0000259" key="14">
    <source>
        <dbReference type="Pfam" id="PF06832"/>
    </source>
</evidence>
<comment type="pathway">
    <text evidence="1">Cell wall biogenesis; peptidoglycan biosynthesis.</text>
</comment>
<sequence>MFPKNRGRRAVLIAAALAVFPACIFNVVLCITAPSAAVLYEGRAPSTRIYDRSGVFLREVVNERGERCNPVALSEISAVLINAVLTAEDAAFYNHGGINWFSVLRASIDNKRSGRTVSGASTVTMQLARMVFSHPRDMEGKIRQGFDALRIERVLSKEKILEEYLNRVPVAPGCEGVEAASYRYFSKPASELELAEAALLAGMIQAPSLYDPVRDPENAQKRRDWVLQRMYETRRISREDFETAAAVPLPRERPEIPVKAGHFTDYLLAETRRRGDIRSSLDWELQEAAQNLAAQHTRRFRGNGLTNAAVVVLDNATGTIRVMVGSKDWGMDESGYVNGAASPRQPGSTLKPFAYALAFDKGWTPASLLADIETEYISNDRTLYIPRNYSRNFRGPVLAKEALASSLNIPAIRLVRDLGLAGFLDVLRNAGFSSLNQNASYYGLGLVLGNGEVTLIELAAAYAALARNGLYIPPSVTEPEKTESSGPIQYGITRANEQSTRIFSPQAAWMVTSILSDEAMRVQSFGSDSPLVFGFPVAVKTGTSSDWRDSWTVGYTEEFTVAVWSGDFESVSMNQVSGSSGAGILFSNILHLLYDNSEFIPALPETPPGIETRIVCAESGGLPHEFCPRKLTVSVPQGTEIPGCAVHALVYVDPASGAVLRTGNGAAPEYAPVRLVYSLPPEYDVWLKENGKFTIPAGTASGTAVPGSLVITKPRRGDIYIIEPGYSAENQTIELTAASEIRMTAIDWYLNDTLISRASWPYTVSWPLEKGRHVLTARSGSSRSDPVEFEVR</sequence>
<evidence type="ECO:0000256" key="1">
    <source>
        <dbReference type="ARBA" id="ARBA00004752"/>
    </source>
</evidence>
<dbReference type="AlphaFoldDB" id="A0A7T7XN12"/>
<dbReference type="InterPro" id="IPR012338">
    <property type="entry name" value="Beta-lactam/transpept-like"/>
</dbReference>
<keyword evidence="6" id="KW-0328">Glycosyltransferase</keyword>
<dbReference type="InterPro" id="IPR036950">
    <property type="entry name" value="PBP_transglycosylase"/>
</dbReference>
<dbReference type="EMBL" id="CP067089">
    <property type="protein sequence ID" value="QQO09360.1"/>
    <property type="molecule type" value="Genomic_DNA"/>
</dbReference>
<reference evidence="15" key="1">
    <citation type="submission" date="2021-01" db="EMBL/GenBank/DDBJ databases">
        <title>Description of Breznakiella homolactica.</title>
        <authorList>
            <person name="Song Y."/>
            <person name="Brune A."/>
        </authorList>
    </citation>
    <scope>NUCLEOTIDE SEQUENCE</scope>
    <source>
        <strain evidence="15">RmG30</strain>
    </source>
</reference>
<keyword evidence="16" id="KW-1185">Reference proteome</keyword>
<dbReference type="Pfam" id="PF00912">
    <property type="entry name" value="Transgly"/>
    <property type="match status" value="1"/>
</dbReference>
<dbReference type="Pfam" id="PF06832">
    <property type="entry name" value="BiPBP_C"/>
    <property type="match status" value="1"/>
</dbReference>
<dbReference type="NCBIfam" id="TIGR02073">
    <property type="entry name" value="PBP_1c"/>
    <property type="match status" value="1"/>
</dbReference>
<name>A0A7T7XN12_9SPIR</name>
<dbReference type="GO" id="GO:0008658">
    <property type="term" value="F:penicillin binding"/>
    <property type="evidence" value="ECO:0007669"/>
    <property type="project" value="InterPro"/>
</dbReference>
<dbReference type="InterPro" id="IPR023346">
    <property type="entry name" value="Lysozyme-like_dom_sf"/>
</dbReference>
<dbReference type="InterPro" id="IPR009647">
    <property type="entry name" value="PBP_C"/>
</dbReference>